<dbReference type="EMBL" id="JAQOSP010000006">
    <property type="protein sequence ID" value="MDJ1167978.1"/>
    <property type="molecule type" value="Genomic_DNA"/>
</dbReference>
<keyword evidence="2" id="KW-1185">Reference proteome</keyword>
<organism evidence="1 2">
    <name type="scientific">Roseofilum acuticapitatum BLCC-M154</name>
    <dbReference type="NCBI Taxonomy" id="3022444"/>
    <lineage>
        <taxon>Bacteria</taxon>
        <taxon>Bacillati</taxon>
        <taxon>Cyanobacteriota</taxon>
        <taxon>Cyanophyceae</taxon>
        <taxon>Desertifilales</taxon>
        <taxon>Desertifilaceae</taxon>
        <taxon>Roseofilum</taxon>
        <taxon>Roseofilum acuticapitatum</taxon>
    </lineage>
</organism>
<reference evidence="1 2" key="1">
    <citation type="submission" date="2023-01" db="EMBL/GenBank/DDBJ databases">
        <title>Novel diversity within Roseofilum (Cyanobacteria; Desertifilaceae) from marine benthic mats with descriptions of four novel species.</title>
        <authorList>
            <person name="Wang Y."/>
            <person name="Berthold D.E."/>
            <person name="Hu J."/>
            <person name="Lefler F.W."/>
            <person name="Laughinghouse H.D. IV."/>
        </authorList>
    </citation>
    <scope>NUCLEOTIDE SEQUENCE [LARGE SCALE GENOMIC DNA]</scope>
    <source>
        <strain evidence="1 2">BLCC-M154</strain>
    </source>
</reference>
<dbReference type="Proteomes" id="UP001235303">
    <property type="component" value="Unassembled WGS sequence"/>
</dbReference>
<sequence length="108" mass="12246">MKICNKIEGMAPWIQRFALLWCTALKAQSHVPQPYSLFPSAKRYIGLQLYPSPEEPTLPLGLELILLGDRQDPPLSRFFRGIKGDQNVPYSRENCWIPGVGASRSLDF</sequence>
<dbReference type="RefSeq" id="WP_283751746.1">
    <property type="nucleotide sequence ID" value="NZ_JAQOSP010000006.1"/>
</dbReference>
<evidence type="ECO:0000313" key="2">
    <source>
        <dbReference type="Proteomes" id="UP001235303"/>
    </source>
</evidence>
<name>A0ABT7APG1_9CYAN</name>
<evidence type="ECO:0000313" key="1">
    <source>
        <dbReference type="EMBL" id="MDJ1167978.1"/>
    </source>
</evidence>
<gene>
    <name evidence="1" type="ORF">PMG71_00895</name>
</gene>
<comment type="caution">
    <text evidence="1">The sequence shown here is derived from an EMBL/GenBank/DDBJ whole genome shotgun (WGS) entry which is preliminary data.</text>
</comment>
<protein>
    <submittedName>
        <fullName evidence="1">Uncharacterized protein</fullName>
    </submittedName>
</protein>
<proteinExistence type="predicted"/>
<accession>A0ABT7APG1</accession>